<keyword evidence="2" id="KW-0808">Transferase</keyword>
<evidence type="ECO:0000313" key="3">
    <source>
        <dbReference type="Proteomes" id="UP000295382"/>
    </source>
</evidence>
<dbReference type="EMBL" id="SLZQ01000002">
    <property type="protein sequence ID" value="TCS38547.1"/>
    <property type="molecule type" value="Genomic_DNA"/>
</dbReference>
<dbReference type="InterPro" id="IPR016181">
    <property type="entry name" value="Acyl_CoA_acyltransferase"/>
</dbReference>
<dbReference type="Pfam" id="PF00583">
    <property type="entry name" value="Acetyltransf_1"/>
    <property type="match status" value="1"/>
</dbReference>
<dbReference type="AlphaFoldDB" id="A0A4R3HYU0"/>
<reference evidence="2 3" key="1">
    <citation type="submission" date="2019-03" db="EMBL/GenBank/DDBJ databases">
        <title>Genomic Encyclopedia of Type Strains, Phase IV (KMG-IV): sequencing the most valuable type-strain genomes for metagenomic binning, comparative biology and taxonomic classification.</title>
        <authorList>
            <person name="Goeker M."/>
        </authorList>
    </citation>
    <scope>NUCLEOTIDE SEQUENCE [LARGE SCALE GENOMIC DNA]</scope>
    <source>
        <strain evidence="2 3">DSM 7445</strain>
    </source>
</reference>
<dbReference type="Gene3D" id="3.40.630.30">
    <property type="match status" value="1"/>
</dbReference>
<comment type="caution">
    <text evidence="2">The sequence shown here is derived from an EMBL/GenBank/DDBJ whole genome shotgun (WGS) entry which is preliminary data.</text>
</comment>
<dbReference type="RefSeq" id="WP_132257616.1">
    <property type="nucleotide sequence ID" value="NZ_SLZQ01000002.1"/>
</dbReference>
<sequence>MTDEKGLDAMLQDVKLRVALEQVDADSWEELCRAVPQDAAKVVQLSVERLGDVVVSHCLAADAPLGNRAVALGLAAPCTREQIQMLAARFKKTGMRNFALQISPYAKPVELERWLAEASLALRGYSVKLVRGNTPPPDNPGETRLVTMEDKTLFGEVSARGFERPPIIAHWMAATVGFPRWRHYLAYSDGQAAGAAAMYIDGDVAWLGIGSTLPEYRRRGVQQSLIARRIADGLELGVRYFVAETASFNASCENLMRAGFACAYERPHFGLPGATQT</sequence>
<gene>
    <name evidence="2" type="ORF">EDC30_102286</name>
</gene>
<proteinExistence type="predicted"/>
<evidence type="ECO:0000313" key="2">
    <source>
        <dbReference type="EMBL" id="TCS38547.1"/>
    </source>
</evidence>
<protein>
    <submittedName>
        <fullName evidence="2">Acetyltransferase (GNAT) family protein</fullName>
    </submittedName>
</protein>
<organism evidence="2 3">
    <name type="scientific">Paucimonas lemoignei</name>
    <name type="common">Pseudomonas lemoignei</name>
    <dbReference type="NCBI Taxonomy" id="29443"/>
    <lineage>
        <taxon>Bacteria</taxon>
        <taxon>Pseudomonadati</taxon>
        <taxon>Pseudomonadota</taxon>
        <taxon>Betaproteobacteria</taxon>
        <taxon>Burkholderiales</taxon>
        <taxon>Burkholderiaceae</taxon>
        <taxon>Paucimonas</taxon>
    </lineage>
</organism>
<accession>A0A4R3HYU0</accession>
<dbReference type="Proteomes" id="UP000295382">
    <property type="component" value="Unassembled WGS sequence"/>
</dbReference>
<dbReference type="PROSITE" id="PS51186">
    <property type="entry name" value="GNAT"/>
    <property type="match status" value="1"/>
</dbReference>
<dbReference type="CDD" id="cd04301">
    <property type="entry name" value="NAT_SF"/>
    <property type="match status" value="1"/>
</dbReference>
<keyword evidence="3" id="KW-1185">Reference proteome</keyword>
<name>A0A4R3HYU0_PAULE</name>
<evidence type="ECO:0000259" key="1">
    <source>
        <dbReference type="PROSITE" id="PS51186"/>
    </source>
</evidence>
<feature type="domain" description="N-acetyltransferase" evidence="1">
    <location>
        <begin position="141"/>
        <end position="277"/>
    </location>
</feature>
<dbReference type="SUPFAM" id="SSF55729">
    <property type="entry name" value="Acyl-CoA N-acyltransferases (Nat)"/>
    <property type="match status" value="1"/>
</dbReference>
<dbReference type="InterPro" id="IPR000182">
    <property type="entry name" value="GNAT_dom"/>
</dbReference>
<dbReference type="GO" id="GO:0016747">
    <property type="term" value="F:acyltransferase activity, transferring groups other than amino-acyl groups"/>
    <property type="evidence" value="ECO:0007669"/>
    <property type="project" value="InterPro"/>
</dbReference>
<dbReference type="OrthoDB" id="4712828at2"/>